<organism evidence="1">
    <name type="scientific">Salmonella enteritidis</name>
    <dbReference type="NCBI Taxonomy" id="149539"/>
    <lineage>
        <taxon>Bacteria</taxon>
        <taxon>Pseudomonadati</taxon>
        <taxon>Pseudomonadota</taxon>
        <taxon>Gammaproteobacteria</taxon>
        <taxon>Enterobacterales</taxon>
        <taxon>Enterobacteriaceae</taxon>
        <taxon>Salmonella</taxon>
    </lineage>
</organism>
<reference evidence="1" key="1">
    <citation type="submission" date="2016-12" db="EMBL/GenBank/DDBJ databases">
        <title>Fusion of virulence plasmid pSEN and IncHI2 resistance plasmid in Salmonella enteritidis.</title>
        <authorList>
            <person name="Wong M.H."/>
            <person name="Chen S."/>
        </authorList>
    </citation>
    <scope>NUCLEOTIDE SEQUENCE</scope>
    <source>
        <strain evidence="1">SE380</strain>
        <plasmid evidence="1">unnamed</plasmid>
    </source>
</reference>
<keyword evidence="1" id="KW-0614">Plasmid</keyword>
<geneLocation type="plasmid" evidence="1">
    <name>unnamed</name>
</geneLocation>
<sequence length="247" mass="27227">MCDVKSGSSDNTNRPYSVRIVMDDKEQFTNLVAKHASGLTEEQLAGYDACSLDGECVTPSYEVFRGYRTRHTLDEFLEMAISLNAIHPDEYLTDMLLKPHEVIGALADEGDQLNNATRFISFRIPASMQRPLVKPGCSMPGFAGHATRRTGNAAVGIAPAGYEFNRPVAGRLSELHVLIPQAPCQAPTCCQASPDSRSAPILQPITFCFLFIFFPFPQKSRAAWTGHHCRMWGLNKGRVVSFARCQG</sequence>
<accession>A0A1S6KRJ5</accession>
<evidence type="ECO:0000313" key="1">
    <source>
        <dbReference type="EMBL" id="AQT23998.1"/>
    </source>
</evidence>
<proteinExistence type="predicted"/>
<protein>
    <submittedName>
        <fullName evidence="1">Uncharacterized protein</fullName>
    </submittedName>
</protein>
<name>A0A1S6KRJ5_SALEN</name>
<dbReference type="EMBL" id="KY401053">
    <property type="protein sequence ID" value="AQT23998.1"/>
    <property type="molecule type" value="Genomic_DNA"/>
</dbReference>
<dbReference type="AlphaFoldDB" id="A0A1S6KRJ5"/>